<evidence type="ECO:0000313" key="2">
    <source>
        <dbReference type="EMBL" id="KRM90649.1"/>
    </source>
</evidence>
<feature type="transmembrane region" description="Helical" evidence="1">
    <location>
        <begin position="319"/>
        <end position="343"/>
    </location>
</feature>
<name>A0A0R2CQN1_9LACO</name>
<organism evidence="2 3">
    <name type="scientific">Liquorilactobacillus cacaonum DSM 21116</name>
    <dbReference type="NCBI Taxonomy" id="1423729"/>
    <lineage>
        <taxon>Bacteria</taxon>
        <taxon>Bacillati</taxon>
        <taxon>Bacillota</taxon>
        <taxon>Bacilli</taxon>
        <taxon>Lactobacillales</taxon>
        <taxon>Lactobacillaceae</taxon>
        <taxon>Liquorilactobacillus</taxon>
    </lineage>
</organism>
<protein>
    <recommendedName>
        <fullName evidence="4">Integral membrane protein</fullName>
    </recommendedName>
</protein>
<keyword evidence="3" id="KW-1185">Reference proteome</keyword>
<feature type="transmembrane region" description="Helical" evidence="1">
    <location>
        <begin position="427"/>
        <end position="444"/>
    </location>
</feature>
<feature type="transmembrane region" description="Helical" evidence="1">
    <location>
        <begin position="349"/>
        <end position="368"/>
    </location>
</feature>
<feature type="transmembrane region" description="Helical" evidence="1">
    <location>
        <begin position="404"/>
        <end position="420"/>
    </location>
</feature>
<dbReference type="STRING" id="1423729.FC80_GL000639"/>
<evidence type="ECO:0008006" key="4">
    <source>
        <dbReference type="Google" id="ProtNLM"/>
    </source>
</evidence>
<dbReference type="PANTHER" id="PTHR38454">
    <property type="entry name" value="INTEGRAL MEMBRANE PROTEIN-RELATED"/>
    <property type="match status" value="1"/>
</dbReference>
<feature type="transmembrane region" description="Helical" evidence="1">
    <location>
        <begin position="380"/>
        <end position="398"/>
    </location>
</feature>
<keyword evidence="1" id="KW-0812">Transmembrane</keyword>
<dbReference type="Proteomes" id="UP000051131">
    <property type="component" value="Unassembled WGS sequence"/>
</dbReference>
<accession>A0A0R2CQN1</accession>
<evidence type="ECO:0000256" key="1">
    <source>
        <dbReference type="SAM" id="Phobius"/>
    </source>
</evidence>
<dbReference type="Pfam" id="PF09586">
    <property type="entry name" value="YfhO"/>
    <property type="match status" value="2"/>
</dbReference>
<dbReference type="PATRIC" id="fig|1423729.3.peg.646"/>
<dbReference type="OrthoDB" id="9815466at2"/>
<proteinExistence type="predicted"/>
<feature type="transmembrane region" description="Helical" evidence="1">
    <location>
        <begin position="100"/>
        <end position="118"/>
    </location>
</feature>
<feature type="transmembrane region" description="Helical" evidence="1">
    <location>
        <begin position="181"/>
        <end position="210"/>
    </location>
</feature>
<dbReference type="PANTHER" id="PTHR38454:SF1">
    <property type="entry name" value="INTEGRAL MEMBRANE PROTEIN"/>
    <property type="match status" value="1"/>
</dbReference>
<comment type="caution">
    <text evidence="2">The sequence shown here is derived from an EMBL/GenBank/DDBJ whole genome shotgun (WGS) entry which is preliminary data.</text>
</comment>
<dbReference type="AlphaFoldDB" id="A0A0R2CQN1"/>
<feature type="transmembrane region" description="Helical" evidence="1">
    <location>
        <begin position="230"/>
        <end position="247"/>
    </location>
</feature>
<keyword evidence="1" id="KW-1133">Transmembrane helix</keyword>
<feature type="transmembrane region" description="Helical" evidence="1">
    <location>
        <begin position="12"/>
        <end position="29"/>
    </location>
</feature>
<evidence type="ECO:0000313" key="3">
    <source>
        <dbReference type="Proteomes" id="UP000051131"/>
    </source>
</evidence>
<keyword evidence="1" id="KW-0472">Membrane</keyword>
<feature type="transmembrane region" description="Helical" evidence="1">
    <location>
        <begin position="130"/>
        <end position="148"/>
    </location>
</feature>
<dbReference type="RefSeq" id="WP_057828879.1">
    <property type="nucleotide sequence ID" value="NZ_AYZE01000014.1"/>
</dbReference>
<feature type="transmembrane region" description="Helical" evidence="1">
    <location>
        <begin position="288"/>
        <end position="307"/>
    </location>
</feature>
<gene>
    <name evidence="2" type="ORF">FC80_GL000639</name>
</gene>
<reference evidence="2 3" key="1">
    <citation type="journal article" date="2015" name="Genome Announc.">
        <title>Expanding the biotechnology potential of lactobacilli through comparative genomics of 213 strains and associated genera.</title>
        <authorList>
            <person name="Sun Z."/>
            <person name="Harris H.M."/>
            <person name="McCann A."/>
            <person name="Guo C."/>
            <person name="Argimon S."/>
            <person name="Zhang W."/>
            <person name="Yang X."/>
            <person name="Jeffery I.B."/>
            <person name="Cooney J.C."/>
            <person name="Kagawa T.F."/>
            <person name="Liu W."/>
            <person name="Song Y."/>
            <person name="Salvetti E."/>
            <person name="Wrobel A."/>
            <person name="Rasinkangas P."/>
            <person name="Parkhill J."/>
            <person name="Rea M.C."/>
            <person name="O'Sullivan O."/>
            <person name="Ritari J."/>
            <person name="Douillard F.P."/>
            <person name="Paul Ross R."/>
            <person name="Yang R."/>
            <person name="Briner A.E."/>
            <person name="Felis G.E."/>
            <person name="de Vos W.M."/>
            <person name="Barrangou R."/>
            <person name="Klaenhammer T.R."/>
            <person name="Caufield P.W."/>
            <person name="Cui Y."/>
            <person name="Zhang H."/>
            <person name="O'Toole P.W."/>
        </authorList>
    </citation>
    <scope>NUCLEOTIDE SEQUENCE [LARGE SCALE GENOMIC DNA]</scope>
    <source>
        <strain evidence="2 3">DSM 21116</strain>
    </source>
</reference>
<dbReference type="InterPro" id="IPR018580">
    <property type="entry name" value="Uncharacterised_YfhO"/>
</dbReference>
<dbReference type="EMBL" id="AYZE01000014">
    <property type="protein sequence ID" value="KRM90649.1"/>
    <property type="molecule type" value="Genomic_DNA"/>
</dbReference>
<sequence>MTNILNSYKNYLKSFFVPIVILSIIWVSYKISPFGNRNLLVSDLGTQYIPFLTSLRDQLLHGHLNFYWTSLGLGDNSAPLVSYYLLSPLNSILLFSKAKYIPTMISILIFFKIGLMSVTFDYCLRKTNNVFAQSWLFSTVYSLSGFVAMNFYNIMWLDAMIWLPLVVVGMTRFFDEGKRKLLIFSLVMTIVSNYYLGYMTVLFSCCYFVVDLYKNYWRNYRIRIINYIKTLLQVTLLMSFLLFPTFVGMQETAKTAIKWYWFIPLPQFGLSFFNQLGIASNNFNQRLVHGPTIFVGSLVIFLVILYLRDKRICERCRRADTMLLVILFLSMWFLPFNTIWHMMNRPAGFPYRNSFFFSFVCIMIAAKKWKSGFEETEKKLLYRTEIIFLPLFVVSWTIDSSHHLLALTTIVMSVLMYRALRQKNKNILILLTLIELTLNFYGAMSKMQLGNQANYEKVYDSVTTLTRRINEKDRGIFERITEDGNLLTSAYTHKYNGYNDGLLFNFNGVSSYASTLDKAVRRSLNSLGYYSKNERRISAKGGTELSNTLLAIKYRMIRKNNKLKVVNNKYFKGNTFLFSEKAIGYNSRRHTIWQNQEFLANQMIGGKNSLFRNVSDLRSYQEEKALNIKATTSGILYYEKGGKKIYRIGYVVKNHRYTINEPYFSKKSLKTKYFRILNLNKLYNVTEKTPSFKYQKDKIMLTSKIRIEDSRKKLLVFSIPYNSGWKAYRNGHLIKTHKVLNSLIGVSLAKGVNQIELKYKTPGLESGIIISLGTFIWIMIEENKDWKLKKYRLKNYQV</sequence>